<gene>
    <name evidence="3" type="ORF">EV378_0971</name>
</gene>
<feature type="transmembrane region" description="Helical" evidence="2">
    <location>
        <begin position="183"/>
        <end position="202"/>
    </location>
</feature>
<dbReference type="Pfam" id="PF06197">
    <property type="entry name" value="DUF998"/>
    <property type="match status" value="1"/>
</dbReference>
<feature type="transmembrane region" description="Helical" evidence="2">
    <location>
        <begin position="152"/>
        <end position="171"/>
    </location>
</feature>
<keyword evidence="2" id="KW-1133">Transmembrane helix</keyword>
<keyword evidence="2" id="KW-0472">Membrane</keyword>
<evidence type="ECO:0000256" key="2">
    <source>
        <dbReference type="SAM" id="Phobius"/>
    </source>
</evidence>
<evidence type="ECO:0000313" key="4">
    <source>
        <dbReference type="Proteomes" id="UP000295560"/>
    </source>
</evidence>
<name>A0A4R1HUX4_PSEEN</name>
<keyword evidence="2" id="KW-0812">Transmembrane</keyword>
<sequence>MTTSAPGIRSGAGWTASAFAVAAPVLVLVGAGFAAAAQAPGYDPVRQTFSALANRGATDRWIMTTTLLALGVGYVVVAAALPGMRARGRMVLAVGGVAVTLAGLMPQPAQGSSTVHMVAAGVGWAAFALWPLAASRSRDDPAVDRWSRRAPAVVVTSVLVVLLAWFTVELVGGGRQLGLAERALVVAQTLWPATVALGRAFGPSSAERTPRRPPIRATVRLRERGSRR</sequence>
<evidence type="ECO:0000313" key="3">
    <source>
        <dbReference type="EMBL" id="TCK25173.1"/>
    </source>
</evidence>
<proteinExistence type="predicted"/>
<comment type="caution">
    <text evidence="3">The sequence shown here is derived from an EMBL/GenBank/DDBJ whole genome shotgun (WGS) entry which is preliminary data.</text>
</comment>
<dbReference type="AlphaFoldDB" id="A0A4R1HUX4"/>
<feature type="transmembrane region" description="Helical" evidence="2">
    <location>
        <begin position="90"/>
        <end position="109"/>
    </location>
</feature>
<organism evidence="3 4">
    <name type="scientific">Pseudonocardia endophytica</name>
    <dbReference type="NCBI Taxonomy" id="401976"/>
    <lineage>
        <taxon>Bacteria</taxon>
        <taxon>Bacillati</taxon>
        <taxon>Actinomycetota</taxon>
        <taxon>Actinomycetes</taxon>
        <taxon>Pseudonocardiales</taxon>
        <taxon>Pseudonocardiaceae</taxon>
        <taxon>Pseudonocardia</taxon>
    </lineage>
</organism>
<dbReference type="OrthoDB" id="5118673at2"/>
<feature type="region of interest" description="Disordered" evidence="1">
    <location>
        <begin position="202"/>
        <end position="228"/>
    </location>
</feature>
<accession>A0A4R1HUX4</accession>
<reference evidence="3 4" key="1">
    <citation type="submission" date="2019-03" db="EMBL/GenBank/DDBJ databases">
        <title>Sequencing the genomes of 1000 actinobacteria strains.</title>
        <authorList>
            <person name="Klenk H.-P."/>
        </authorList>
    </citation>
    <scope>NUCLEOTIDE SEQUENCE [LARGE SCALE GENOMIC DNA]</scope>
    <source>
        <strain evidence="3 4">DSM 44969</strain>
    </source>
</reference>
<feature type="transmembrane region" description="Helical" evidence="2">
    <location>
        <begin position="115"/>
        <end position="132"/>
    </location>
</feature>
<feature type="transmembrane region" description="Helical" evidence="2">
    <location>
        <begin position="60"/>
        <end position="81"/>
    </location>
</feature>
<protein>
    <submittedName>
        <fullName evidence="3">Uncharacterized protein DUF998</fullName>
    </submittedName>
</protein>
<dbReference type="EMBL" id="SMFZ01000001">
    <property type="protein sequence ID" value="TCK25173.1"/>
    <property type="molecule type" value="Genomic_DNA"/>
</dbReference>
<dbReference type="InterPro" id="IPR009339">
    <property type="entry name" value="DUF998"/>
</dbReference>
<keyword evidence="4" id="KW-1185">Reference proteome</keyword>
<dbReference type="Proteomes" id="UP000295560">
    <property type="component" value="Unassembled WGS sequence"/>
</dbReference>
<evidence type="ECO:0000256" key="1">
    <source>
        <dbReference type="SAM" id="MobiDB-lite"/>
    </source>
</evidence>
<dbReference type="RefSeq" id="WP_132421498.1">
    <property type="nucleotide sequence ID" value="NZ_SMFZ01000001.1"/>
</dbReference>